<name>A0ABW2RPE2_9BACL</name>
<proteinExistence type="predicted"/>
<accession>A0ABW2RPE2</accession>
<feature type="transmembrane region" description="Helical" evidence="1">
    <location>
        <begin position="65"/>
        <end position="83"/>
    </location>
</feature>
<protein>
    <submittedName>
        <fullName evidence="2">Metal-dependent hydrolase</fullName>
    </submittedName>
</protein>
<keyword evidence="1" id="KW-0472">Membrane</keyword>
<reference evidence="3" key="1">
    <citation type="journal article" date="2019" name="Int. J. Syst. Evol. Microbiol.">
        <title>The Global Catalogue of Microorganisms (GCM) 10K type strain sequencing project: providing services to taxonomists for standard genome sequencing and annotation.</title>
        <authorList>
            <consortium name="The Broad Institute Genomics Platform"/>
            <consortium name="The Broad Institute Genome Sequencing Center for Infectious Disease"/>
            <person name="Wu L."/>
            <person name="Ma J."/>
        </authorList>
    </citation>
    <scope>NUCLEOTIDE SEQUENCE [LARGE SCALE GENOMIC DNA]</scope>
    <source>
        <strain evidence="3">CGMCC 1.12942</strain>
    </source>
</reference>
<keyword evidence="1" id="KW-0812">Transmembrane</keyword>
<keyword evidence="1" id="KW-1133">Transmembrane helix</keyword>
<dbReference type="RefSeq" id="WP_379867040.1">
    <property type="nucleotide sequence ID" value="NZ_JBHTBW010000062.1"/>
</dbReference>
<organism evidence="2 3">
    <name type="scientific">Laceyella putida</name>
    <dbReference type="NCBI Taxonomy" id="110101"/>
    <lineage>
        <taxon>Bacteria</taxon>
        <taxon>Bacillati</taxon>
        <taxon>Bacillota</taxon>
        <taxon>Bacilli</taxon>
        <taxon>Bacillales</taxon>
        <taxon>Thermoactinomycetaceae</taxon>
        <taxon>Laceyella</taxon>
    </lineage>
</organism>
<evidence type="ECO:0000256" key="1">
    <source>
        <dbReference type="SAM" id="Phobius"/>
    </source>
</evidence>
<feature type="transmembrane region" description="Helical" evidence="1">
    <location>
        <begin position="112"/>
        <end position="131"/>
    </location>
</feature>
<dbReference type="PANTHER" id="PTHR35531">
    <property type="entry name" value="INNER MEMBRANE PROTEIN YBCI-RELATED"/>
    <property type="match status" value="1"/>
</dbReference>
<dbReference type="Pfam" id="PF04307">
    <property type="entry name" value="YdjM"/>
    <property type="match status" value="1"/>
</dbReference>
<dbReference type="PANTHER" id="PTHR35531:SF1">
    <property type="entry name" value="INNER MEMBRANE PROTEIN YBCI-RELATED"/>
    <property type="match status" value="1"/>
</dbReference>
<dbReference type="EMBL" id="JBHTBW010000062">
    <property type="protein sequence ID" value="MFC7442878.1"/>
    <property type="molecule type" value="Genomic_DNA"/>
</dbReference>
<dbReference type="Proteomes" id="UP001596500">
    <property type="component" value="Unassembled WGS sequence"/>
</dbReference>
<comment type="caution">
    <text evidence="2">The sequence shown here is derived from an EMBL/GenBank/DDBJ whole genome shotgun (WGS) entry which is preliminary data.</text>
</comment>
<gene>
    <name evidence="2" type="ORF">ACFQNG_17545</name>
</gene>
<dbReference type="PROSITE" id="PS51257">
    <property type="entry name" value="PROKAR_LIPOPROTEIN"/>
    <property type="match status" value="1"/>
</dbReference>
<dbReference type="InterPro" id="IPR007404">
    <property type="entry name" value="YdjM-like"/>
</dbReference>
<keyword evidence="2" id="KW-0378">Hydrolase</keyword>
<dbReference type="GO" id="GO:0016787">
    <property type="term" value="F:hydrolase activity"/>
    <property type="evidence" value="ECO:0007669"/>
    <property type="project" value="UniProtKB-KW"/>
</dbReference>
<evidence type="ECO:0000313" key="2">
    <source>
        <dbReference type="EMBL" id="MFC7442878.1"/>
    </source>
</evidence>
<feature type="transmembrane region" description="Helical" evidence="1">
    <location>
        <begin position="178"/>
        <end position="201"/>
    </location>
</feature>
<keyword evidence="3" id="KW-1185">Reference proteome</keyword>
<evidence type="ECO:0000313" key="3">
    <source>
        <dbReference type="Proteomes" id="UP001596500"/>
    </source>
</evidence>
<sequence length="212" mass="22362">MEGKTHVAIGMATGVALACGAGDTGDVAALSLTVVTAAVGSLLPDIDEDGSLINNFIFPSLKRNYRSFALAAIGAVMVLFYFLKGLPAWVLWLGIYAAGVAYIPHRTATHSLLACAYVGWVTYTIAPAYTWAVVLGYLSHLIADTMTSAGVPYLWPYKKKFNLKGFGIKVKTGGAGDQLIGTVAIIVAALGFVYLVGQILYDEAVTAGWFSS</sequence>